<reference evidence="2" key="1">
    <citation type="submission" date="2020-07" db="EMBL/GenBank/DDBJ databases">
        <title>Huge and variable diversity of episymbiotic CPR bacteria and DPANN archaea in groundwater ecosystems.</title>
        <authorList>
            <person name="He C.Y."/>
            <person name="Keren R."/>
            <person name="Whittaker M."/>
            <person name="Farag I.F."/>
            <person name="Doudna J."/>
            <person name="Cate J.H.D."/>
            <person name="Banfield J.F."/>
        </authorList>
    </citation>
    <scope>NUCLEOTIDE SEQUENCE</scope>
    <source>
        <strain evidence="2">NC_groundwater_717_Ag_S-0.2um_59_8</strain>
    </source>
</reference>
<evidence type="ECO:0000313" key="2">
    <source>
        <dbReference type="EMBL" id="MBI3016236.1"/>
    </source>
</evidence>
<organism evidence="2 3">
    <name type="scientific">Tectimicrobiota bacterium</name>
    <dbReference type="NCBI Taxonomy" id="2528274"/>
    <lineage>
        <taxon>Bacteria</taxon>
        <taxon>Pseudomonadati</taxon>
        <taxon>Nitrospinota/Tectimicrobiota group</taxon>
        <taxon>Candidatus Tectimicrobiota</taxon>
    </lineage>
</organism>
<accession>A0A932GRV9</accession>
<keyword evidence="1" id="KW-0472">Membrane</keyword>
<sequence>MKILKRAVSGIPVPKGVYIQSQTGQIRIVPRNGRILGPIGEPDYVQIPIPRCLVSILGPILGGIYFLAMPFIIVGMVICMAAAGLFRLARRGTVSLLVGTSGRGRSH</sequence>
<name>A0A932GRV9_UNCTE</name>
<dbReference type="EMBL" id="JACPSX010000280">
    <property type="protein sequence ID" value="MBI3016236.1"/>
    <property type="molecule type" value="Genomic_DNA"/>
</dbReference>
<dbReference type="Proteomes" id="UP000741360">
    <property type="component" value="Unassembled WGS sequence"/>
</dbReference>
<keyword evidence="1" id="KW-1133">Transmembrane helix</keyword>
<gene>
    <name evidence="2" type="ORF">HYY65_14500</name>
</gene>
<proteinExistence type="predicted"/>
<feature type="transmembrane region" description="Helical" evidence="1">
    <location>
        <begin position="64"/>
        <end position="86"/>
    </location>
</feature>
<evidence type="ECO:0000256" key="1">
    <source>
        <dbReference type="SAM" id="Phobius"/>
    </source>
</evidence>
<protein>
    <submittedName>
        <fullName evidence="2">Uncharacterized protein</fullName>
    </submittedName>
</protein>
<keyword evidence="1" id="KW-0812">Transmembrane</keyword>
<dbReference type="AlphaFoldDB" id="A0A932GRV9"/>
<evidence type="ECO:0000313" key="3">
    <source>
        <dbReference type="Proteomes" id="UP000741360"/>
    </source>
</evidence>
<comment type="caution">
    <text evidence="2">The sequence shown here is derived from an EMBL/GenBank/DDBJ whole genome shotgun (WGS) entry which is preliminary data.</text>
</comment>